<dbReference type="SUPFAM" id="SSF54637">
    <property type="entry name" value="Thioesterase/thiol ester dehydrase-isomerase"/>
    <property type="match status" value="1"/>
</dbReference>
<dbReference type="RefSeq" id="WP_399643357.1">
    <property type="nucleotide sequence ID" value="NZ_JBITYG010000001.1"/>
</dbReference>
<sequence length="159" mass="17648">MTTTAQPPATQEAPAAQIFPVQIHFDDLDALGMVHNARYALFVERAITAYWVDRGWSYTADRTEYDDTFLAVREFRIEYLAPILGAGDAAVHIWIEHLGRTSIVYGFHVLSADRQVVHASGRRAQVKLDPATLRPSPLSDELRAAAAPLMDARSIRSTA</sequence>
<protein>
    <submittedName>
        <fullName evidence="2">Acyl-CoA thioesterase</fullName>
        <ecNumber evidence="2">3.1.2.-</ecNumber>
    </submittedName>
</protein>
<gene>
    <name evidence="2" type="ORF">ACIGXA_01255</name>
</gene>
<feature type="domain" description="Thioesterase" evidence="1">
    <location>
        <begin position="32"/>
        <end position="116"/>
    </location>
</feature>
<dbReference type="Pfam" id="PF03061">
    <property type="entry name" value="4HBT"/>
    <property type="match status" value="1"/>
</dbReference>
<evidence type="ECO:0000313" key="3">
    <source>
        <dbReference type="Proteomes" id="UP001614394"/>
    </source>
</evidence>
<dbReference type="InterPro" id="IPR050563">
    <property type="entry name" value="4-hydroxybenzoyl-CoA_TE"/>
</dbReference>
<reference evidence="2 3" key="1">
    <citation type="submission" date="2024-10" db="EMBL/GenBank/DDBJ databases">
        <title>The Natural Products Discovery Center: Release of the First 8490 Sequenced Strains for Exploring Actinobacteria Biosynthetic Diversity.</title>
        <authorList>
            <person name="Kalkreuter E."/>
            <person name="Kautsar S.A."/>
            <person name="Yang D."/>
            <person name="Bader C.D."/>
            <person name="Teijaro C.N."/>
            <person name="Fluegel L."/>
            <person name="Davis C.M."/>
            <person name="Simpson J.R."/>
            <person name="Lauterbach L."/>
            <person name="Steele A.D."/>
            <person name="Gui C."/>
            <person name="Meng S."/>
            <person name="Li G."/>
            <person name="Viehrig K."/>
            <person name="Ye F."/>
            <person name="Su P."/>
            <person name="Kiefer A.F."/>
            <person name="Nichols A."/>
            <person name="Cepeda A.J."/>
            <person name="Yan W."/>
            <person name="Fan B."/>
            <person name="Jiang Y."/>
            <person name="Adhikari A."/>
            <person name="Zheng C.-J."/>
            <person name="Schuster L."/>
            <person name="Cowan T.M."/>
            <person name="Smanski M.J."/>
            <person name="Chevrette M.G."/>
            <person name="De Carvalho L.P.S."/>
            <person name="Shen B."/>
        </authorList>
    </citation>
    <scope>NUCLEOTIDE SEQUENCE [LARGE SCALE GENOMIC DNA]</scope>
    <source>
        <strain evidence="2 3">NPDC053399</strain>
    </source>
</reference>
<dbReference type="CDD" id="cd00586">
    <property type="entry name" value="4HBT"/>
    <property type="match status" value="1"/>
</dbReference>
<proteinExistence type="predicted"/>
<name>A0ABW8BZY3_9ACTN</name>
<dbReference type="GO" id="GO:0016787">
    <property type="term" value="F:hydrolase activity"/>
    <property type="evidence" value="ECO:0007669"/>
    <property type="project" value="UniProtKB-KW"/>
</dbReference>
<keyword evidence="2" id="KW-0378">Hydrolase</keyword>
<dbReference type="InterPro" id="IPR006683">
    <property type="entry name" value="Thioestr_dom"/>
</dbReference>
<dbReference type="EC" id="3.1.2.-" evidence="2"/>
<evidence type="ECO:0000313" key="2">
    <source>
        <dbReference type="EMBL" id="MFI9099122.1"/>
    </source>
</evidence>
<comment type="caution">
    <text evidence="2">The sequence shown here is derived from an EMBL/GenBank/DDBJ whole genome shotgun (WGS) entry which is preliminary data.</text>
</comment>
<dbReference type="InterPro" id="IPR029069">
    <property type="entry name" value="HotDog_dom_sf"/>
</dbReference>
<dbReference type="Proteomes" id="UP001614394">
    <property type="component" value="Unassembled WGS sequence"/>
</dbReference>
<dbReference type="EMBL" id="JBITYG010000001">
    <property type="protein sequence ID" value="MFI9099122.1"/>
    <property type="molecule type" value="Genomic_DNA"/>
</dbReference>
<organism evidence="2 3">
    <name type="scientific">Streptomyces fildesensis</name>
    <dbReference type="NCBI Taxonomy" id="375757"/>
    <lineage>
        <taxon>Bacteria</taxon>
        <taxon>Bacillati</taxon>
        <taxon>Actinomycetota</taxon>
        <taxon>Actinomycetes</taxon>
        <taxon>Kitasatosporales</taxon>
        <taxon>Streptomycetaceae</taxon>
        <taxon>Streptomyces</taxon>
    </lineage>
</organism>
<keyword evidence="3" id="KW-1185">Reference proteome</keyword>
<dbReference type="PANTHER" id="PTHR31793:SF24">
    <property type="entry name" value="LONG-CHAIN ACYL-COA THIOESTERASE FADM"/>
    <property type="match status" value="1"/>
</dbReference>
<evidence type="ECO:0000259" key="1">
    <source>
        <dbReference type="Pfam" id="PF03061"/>
    </source>
</evidence>
<accession>A0ABW8BZY3</accession>
<dbReference type="Gene3D" id="3.10.129.10">
    <property type="entry name" value="Hotdog Thioesterase"/>
    <property type="match status" value="1"/>
</dbReference>
<dbReference type="PANTHER" id="PTHR31793">
    <property type="entry name" value="4-HYDROXYBENZOYL-COA THIOESTERASE FAMILY MEMBER"/>
    <property type="match status" value="1"/>
</dbReference>